<evidence type="ECO:0000256" key="5">
    <source>
        <dbReference type="ARBA" id="ARBA00022723"/>
    </source>
</evidence>
<evidence type="ECO:0000256" key="2">
    <source>
        <dbReference type="ARBA" id="ARBA00022448"/>
    </source>
</evidence>
<dbReference type="InterPro" id="IPR050597">
    <property type="entry name" value="Cytochrome_c_Oxidase_Subunit"/>
</dbReference>
<evidence type="ECO:0000259" key="9">
    <source>
        <dbReference type="PROSITE" id="PS51007"/>
    </source>
</evidence>
<evidence type="ECO:0000256" key="8">
    <source>
        <dbReference type="PROSITE-ProRule" id="PRU00433"/>
    </source>
</evidence>
<dbReference type="SUPFAM" id="SSF46626">
    <property type="entry name" value="Cytochrome c"/>
    <property type="match status" value="1"/>
</dbReference>
<dbReference type="AlphaFoldDB" id="A0A1M7UUG5"/>
<keyword evidence="5 8" id="KW-0479">Metal-binding</keyword>
<dbReference type="PANTHER" id="PTHR33751">
    <property type="entry name" value="CBB3-TYPE CYTOCHROME C OXIDASE SUBUNIT FIXP"/>
    <property type="match status" value="1"/>
</dbReference>
<sequence length="114" mass="12787">MRAKNITWGALARIGAIVALDVALSAVGTVSAQDAAKIEAGENVYNTNCQICHGEQLVNTGQTFDLRRLKENERARFDNSVRNGKNQMPPWKGKLTDEEIDQLWHYIRANAYQK</sequence>
<keyword evidence="6" id="KW-0249">Electron transport</keyword>
<evidence type="ECO:0000256" key="7">
    <source>
        <dbReference type="ARBA" id="ARBA00023004"/>
    </source>
</evidence>
<dbReference type="EMBL" id="LT670849">
    <property type="protein sequence ID" value="SHN86590.1"/>
    <property type="molecule type" value="Genomic_DNA"/>
</dbReference>
<proteinExistence type="predicted"/>
<keyword evidence="11" id="KW-1185">Reference proteome</keyword>
<evidence type="ECO:0000256" key="6">
    <source>
        <dbReference type="ARBA" id="ARBA00022982"/>
    </source>
</evidence>
<comment type="cofactor">
    <cofactor evidence="1">
        <name>heme c</name>
        <dbReference type="ChEBI" id="CHEBI:61717"/>
    </cofactor>
</comment>
<dbReference type="InterPro" id="IPR009056">
    <property type="entry name" value="Cyt_c-like_dom"/>
</dbReference>
<accession>A0A1M7UUG5</accession>
<evidence type="ECO:0000313" key="11">
    <source>
        <dbReference type="Proteomes" id="UP000184096"/>
    </source>
</evidence>
<organism evidence="10 11">
    <name type="scientific">Bradyrhizobium erythrophlei</name>
    <dbReference type="NCBI Taxonomy" id="1437360"/>
    <lineage>
        <taxon>Bacteria</taxon>
        <taxon>Pseudomonadati</taxon>
        <taxon>Pseudomonadota</taxon>
        <taxon>Alphaproteobacteria</taxon>
        <taxon>Hyphomicrobiales</taxon>
        <taxon>Nitrobacteraceae</taxon>
        <taxon>Bradyrhizobium</taxon>
    </lineage>
</organism>
<dbReference type="Gene3D" id="1.10.760.10">
    <property type="entry name" value="Cytochrome c-like domain"/>
    <property type="match status" value="1"/>
</dbReference>
<evidence type="ECO:0000256" key="4">
    <source>
        <dbReference type="ARBA" id="ARBA00022660"/>
    </source>
</evidence>
<keyword evidence="3 8" id="KW-0349">Heme</keyword>
<evidence type="ECO:0000256" key="3">
    <source>
        <dbReference type="ARBA" id="ARBA00022617"/>
    </source>
</evidence>
<keyword evidence="4" id="KW-0679">Respiratory chain</keyword>
<name>A0A1M7UUG5_9BRAD</name>
<keyword evidence="7 8" id="KW-0408">Iron</keyword>
<evidence type="ECO:0000256" key="1">
    <source>
        <dbReference type="ARBA" id="ARBA00001926"/>
    </source>
</evidence>
<reference evidence="11" key="1">
    <citation type="submission" date="2016-11" db="EMBL/GenBank/DDBJ databases">
        <authorList>
            <person name="Varghese N."/>
            <person name="Submissions S."/>
        </authorList>
    </citation>
    <scope>NUCLEOTIDE SEQUENCE [LARGE SCALE GENOMIC DNA]</scope>
    <source>
        <strain evidence="11">GAS401</strain>
    </source>
</reference>
<protein>
    <submittedName>
        <fullName evidence="10">Cytochrome c6</fullName>
    </submittedName>
</protein>
<dbReference type="Pfam" id="PF13442">
    <property type="entry name" value="Cytochrome_CBB3"/>
    <property type="match status" value="1"/>
</dbReference>
<dbReference type="GO" id="GO:0005506">
    <property type="term" value="F:iron ion binding"/>
    <property type="evidence" value="ECO:0007669"/>
    <property type="project" value="InterPro"/>
</dbReference>
<dbReference type="PROSITE" id="PS51007">
    <property type="entry name" value="CYTC"/>
    <property type="match status" value="1"/>
</dbReference>
<feature type="domain" description="Cytochrome c" evidence="9">
    <location>
        <begin position="36"/>
        <end position="111"/>
    </location>
</feature>
<dbReference type="Proteomes" id="UP000184096">
    <property type="component" value="Chromosome I"/>
</dbReference>
<keyword evidence="2" id="KW-0813">Transport</keyword>
<dbReference type="RefSeq" id="WP_072824637.1">
    <property type="nucleotide sequence ID" value="NZ_LT670849.1"/>
</dbReference>
<dbReference type="GO" id="GO:0020037">
    <property type="term" value="F:heme binding"/>
    <property type="evidence" value="ECO:0007669"/>
    <property type="project" value="InterPro"/>
</dbReference>
<dbReference type="PANTHER" id="PTHR33751:SF13">
    <property type="entry name" value="CYTOCHROME BC1 COMPLEX CYTOCHROME C SUBUNIT"/>
    <property type="match status" value="1"/>
</dbReference>
<dbReference type="GO" id="GO:0009055">
    <property type="term" value="F:electron transfer activity"/>
    <property type="evidence" value="ECO:0007669"/>
    <property type="project" value="InterPro"/>
</dbReference>
<evidence type="ECO:0000313" key="10">
    <source>
        <dbReference type="EMBL" id="SHN86590.1"/>
    </source>
</evidence>
<gene>
    <name evidence="10" type="ORF">SAMN05444170_6742</name>
</gene>
<dbReference type="InterPro" id="IPR036909">
    <property type="entry name" value="Cyt_c-like_dom_sf"/>
</dbReference>
<dbReference type="InterPro" id="IPR008168">
    <property type="entry name" value="Cyt_C_IC"/>
</dbReference>
<dbReference type="PRINTS" id="PR00605">
    <property type="entry name" value="CYTCHROMECIC"/>
</dbReference>